<reference evidence="1 2" key="1">
    <citation type="submission" date="2018-05" db="EMBL/GenBank/DDBJ databases">
        <title>Genome comparison of Eubacterium sp.</title>
        <authorList>
            <person name="Feng Y."/>
            <person name="Sanchez-Andrea I."/>
            <person name="Stams A.J.M."/>
            <person name="De Vos W.M."/>
        </authorList>
    </citation>
    <scope>NUCLEOTIDE SEQUENCE [LARGE SCALE GENOMIC DNA]</scope>
    <source>
        <strain evidence="1 2">YI</strain>
    </source>
</reference>
<name>A0A4P9C6D2_EUBML</name>
<dbReference type="Proteomes" id="UP000218387">
    <property type="component" value="Chromosome"/>
</dbReference>
<dbReference type="RefSeq" id="WP_096919559.1">
    <property type="nucleotide sequence ID" value="NZ_CP029487.1"/>
</dbReference>
<dbReference type="EMBL" id="CP029487">
    <property type="protein sequence ID" value="QCT70864.1"/>
    <property type="molecule type" value="Genomic_DNA"/>
</dbReference>
<dbReference type="KEGG" id="emt:CPZ25_005810"/>
<sequence length="206" mass="25278">MNEDLKRDRFYEEPWYDLKRMSEGCKECAYRADETRCRLYCRFLDAQGQCRCFHREREPFESRPIEREMADIEKRLLRAQTPDFKEVRMIWLNNIWLIEDPLLYNVHDMGNVFGFEFHETEMFLLKHIKKQDFLQMQVPRRDNGPRDFYMTADGVRRMALVGFEKAEAEDRMRFFSNDWKWISRTYFKWMPQMAKRFFGGLSLLNV</sequence>
<organism evidence="1 2">
    <name type="scientific">Eubacterium maltosivorans</name>
    <dbReference type="NCBI Taxonomy" id="2041044"/>
    <lineage>
        <taxon>Bacteria</taxon>
        <taxon>Bacillati</taxon>
        <taxon>Bacillota</taxon>
        <taxon>Clostridia</taxon>
        <taxon>Eubacteriales</taxon>
        <taxon>Eubacteriaceae</taxon>
        <taxon>Eubacterium</taxon>
    </lineage>
</organism>
<protein>
    <submittedName>
        <fullName evidence="1">Uncharacterized protein</fullName>
    </submittedName>
</protein>
<evidence type="ECO:0000313" key="1">
    <source>
        <dbReference type="EMBL" id="QCT70864.1"/>
    </source>
</evidence>
<gene>
    <name evidence="1" type="ORF">CPZ25_005810</name>
</gene>
<keyword evidence="2" id="KW-1185">Reference proteome</keyword>
<accession>A0A4P9C6D2</accession>
<proteinExistence type="predicted"/>
<evidence type="ECO:0000313" key="2">
    <source>
        <dbReference type="Proteomes" id="UP000218387"/>
    </source>
</evidence>
<dbReference type="AlphaFoldDB" id="A0A4P9C6D2"/>